<dbReference type="Gene3D" id="3.30.1330.30">
    <property type="match status" value="1"/>
</dbReference>
<dbReference type="PANTHER" id="PTHR43191:SF2">
    <property type="entry name" value="RRNA METHYLTRANSFERASE 3, MITOCHONDRIAL"/>
    <property type="match status" value="1"/>
</dbReference>
<evidence type="ECO:0000313" key="2">
    <source>
        <dbReference type="EMBL" id="KAH3894141.1"/>
    </source>
</evidence>
<comment type="caution">
    <text evidence="2">The sequence shown here is derived from an EMBL/GenBank/DDBJ whole genome shotgun (WGS) entry which is preliminary data.</text>
</comment>
<sequence>MTTDLGVATRKKKDFEGVKQVNAQKLKETRPKKVALNEENLIKFTWLEKGDKTLSSLLVHAKSKQGREQGEIVIEGKKTVLQALSLGLKIKCLFFSGIDKLDFLNHVDFKDVSVYKTSFKNLRVWTELSEPEGFIGIFQKPKDGEVLQPLKTVHPVTLICDRVMDPARLTALLKEAVSTGCDQFITIKGSYNVWHASILMNSELGALKVPTFCDVPWTKLTALLPTTTNLQVFITDTKTLNEDEQNFLKGNIAVVDRIEELTEREMELSDNELEDESENDEEDDHYIPEPLQEKKRPFKVLRQSSILDDLPEDSSFSDKKIMNLYKQAPLNIIERSEMKVSDGKHVVLIVCGENGVTKEARKFVYDMYGEYVEHSELDVSAGQTGHSTLLDIVEQMKNED</sequence>
<dbReference type="InterPro" id="IPR051259">
    <property type="entry name" value="rRNA_Methyltransferase"/>
</dbReference>
<reference evidence="2" key="1">
    <citation type="journal article" date="2019" name="bioRxiv">
        <title>The Genome of the Zebra Mussel, Dreissena polymorpha: A Resource for Invasive Species Research.</title>
        <authorList>
            <person name="McCartney M.A."/>
            <person name="Auch B."/>
            <person name="Kono T."/>
            <person name="Mallez S."/>
            <person name="Zhang Y."/>
            <person name="Obille A."/>
            <person name="Becker A."/>
            <person name="Abrahante J.E."/>
            <person name="Garbe J."/>
            <person name="Badalamenti J.P."/>
            <person name="Herman A."/>
            <person name="Mangelson H."/>
            <person name="Liachko I."/>
            <person name="Sullivan S."/>
            <person name="Sone E.D."/>
            <person name="Koren S."/>
            <person name="Silverstein K.A.T."/>
            <person name="Beckman K.B."/>
            <person name="Gohl D.M."/>
        </authorList>
    </citation>
    <scope>NUCLEOTIDE SEQUENCE</scope>
    <source>
        <strain evidence="2">Duluth1</strain>
        <tissue evidence="2">Whole animal</tissue>
    </source>
</reference>
<name>A0A9D4NGB3_DREPO</name>
<dbReference type="InterPro" id="IPR029064">
    <property type="entry name" value="Ribosomal_eL30-like_sf"/>
</dbReference>
<dbReference type="AlphaFoldDB" id="A0A9D4NGB3"/>
<feature type="compositionally biased region" description="Acidic residues" evidence="1">
    <location>
        <begin position="268"/>
        <end position="284"/>
    </location>
</feature>
<dbReference type="SUPFAM" id="SSF55315">
    <property type="entry name" value="L30e-like"/>
    <property type="match status" value="1"/>
</dbReference>
<feature type="region of interest" description="Disordered" evidence="1">
    <location>
        <begin position="265"/>
        <end position="284"/>
    </location>
</feature>
<reference evidence="2" key="2">
    <citation type="submission" date="2020-11" db="EMBL/GenBank/DDBJ databases">
        <authorList>
            <person name="McCartney M.A."/>
            <person name="Auch B."/>
            <person name="Kono T."/>
            <person name="Mallez S."/>
            <person name="Becker A."/>
            <person name="Gohl D.M."/>
            <person name="Silverstein K.A.T."/>
            <person name="Koren S."/>
            <person name="Bechman K.B."/>
            <person name="Herman A."/>
            <person name="Abrahante J.E."/>
            <person name="Garbe J."/>
        </authorList>
    </citation>
    <scope>NUCLEOTIDE SEQUENCE</scope>
    <source>
        <strain evidence="2">Duluth1</strain>
        <tissue evidence="2">Whole animal</tissue>
    </source>
</reference>
<proteinExistence type="predicted"/>
<dbReference type="GO" id="GO:0003723">
    <property type="term" value="F:RNA binding"/>
    <property type="evidence" value="ECO:0007669"/>
    <property type="project" value="TreeGrafter"/>
</dbReference>
<gene>
    <name evidence="2" type="ORF">DPMN_018299</name>
</gene>
<keyword evidence="3" id="KW-1185">Reference proteome</keyword>
<dbReference type="Proteomes" id="UP000828390">
    <property type="component" value="Unassembled WGS sequence"/>
</dbReference>
<evidence type="ECO:0000256" key="1">
    <source>
        <dbReference type="SAM" id="MobiDB-lite"/>
    </source>
</evidence>
<dbReference type="EMBL" id="JAIWYP010000001">
    <property type="protein sequence ID" value="KAH3894141.1"/>
    <property type="molecule type" value="Genomic_DNA"/>
</dbReference>
<organism evidence="2 3">
    <name type="scientific">Dreissena polymorpha</name>
    <name type="common">Zebra mussel</name>
    <name type="synonym">Mytilus polymorpha</name>
    <dbReference type="NCBI Taxonomy" id="45954"/>
    <lineage>
        <taxon>Eukaryota</taxon>
        <taxon>Metazoa</taxon>
        <taxon>Spiralia</taxon>
        <taxon>Lophotrochozoa</taxon>
        <taxon>Mollusca</taxon>
        <taxon>Bivalvia</taxon>
        <taxon>Autobranchia</taxon>
        <taxon>Heteroconchia</taxon>
        <taxon>Euheterodonta</taxon>
        <taxon>Imparidentia</taxon>
        <taxon>Neoheterodontei</taxon>
        <taxon>Myida</taxon>
        <taxon>Dreissenoidea</taxon>
        <taxon>Dreissenidae</taxon>
        <taxon>Dreissena</taxon>
    </lineage>
</organism>
<protein>
    <submittedName>
        <fullName evidence="2">Uncharacterized protein</fullName>
    </submittedName>
</protein>
<evidence type="ECO:0000313" key="3">
    <source>
        <dbReference type="Proteomes" id="UP000828390"/>
    </source>
</evidence>
<dbReference type="PANTHER" id="PTHR43191">
    <property type="entry name" value="RRNA METHYLTRANSFERASE 3"/>
    <property type="match status" value="1"/>
</dbReference>
<accession>A0A9D4NGB3</accession>